<name>A0A2U1L7W1_ARTAN</name>
<comment type="caution">
    <text evidence="5">The sequence shown here is derived from an EMBL/GenBank/DDBJ whole genome shotgun (WGS) entry which is preliminary data.</text>
</comment>
<evidence type="ECO:0000256" key="3">
    <source>
        <dbReference type="ARBA" id="ARBA00022741"/>
    </source>
</evidence>
<keyword evidence="2" id="KW-0808">Transferase</keyword>
<evidence type="ECO:0000313" key="6">
    <source>
        <dbReference type="Proteomes" id="UP000245207"/>
    </source>
</evidence>
<keyword evidence="5" id="KW-0670">Pyruvate</keyword>
<dbReference type="EMBL" id="PKPP01010960">
    <property type="protein sequence ID" value="PWA45064.1"/>
    <property type="molecule type" value="Genomic_DNA"/>
</dbReference>
<keyword evidence="3" id="KW-0547">Nucleotide-binding</keyword>
<gene>
    <name evidence="5" type="ORF">CTI12_AA452900</name>
</gene>
<evidence type="ECO:0000256" key="1">
    <source>
        <dbReference type="ARBA" id="ARBA00022527"/>
    </source>
</evidence>
<dbReference type="GO" id="GO:0004674">
    <property type="term" value="F:protein serine/threonine kinase activity"/>
    <property type="evidence" value="ECO:0007669"/>
    <property type="project" value="UniProtKB-KW"/>
</dbReference>
<organism evidence="5 6">
    <name type="scientific">Artemisia annua</name>
    <name type="common">Sweet wormwood</name>
    <dbReference type="NCBI Taxonomy" id="35608"/>
    <lineage>
        <taxon>Eukaryota</taxon>
        <taxon>Viridiplantae</taxon>
        <taxon>Streptophyta</taxon>
        <taxon>Embryophyta</taxon>
        <taxon>Tracheophyta</taxon>
        <taxon>Spermatophyta</taxon>
        <taxon>Magnoliopsida</taxon>
        <taxon>eudicotyledons</taxon>
        <taxon>Gunneridae</taxon>
        <taxon>Pentapetalae</taxon>
        <taxon>asterids</taxon>
        <taxon>campanulids</taxon>
        <taxon>Asterales</taxon>
        <taxon>Asteraceae</taxon>
        <taxon>Asteroideae</taxon>
        <taxon>Anthemideae</taxon>
        <taxon>Artemisiinae</taxon>
        <taxon>Artemisia</taxon>
    </lineage>
</organism>
<keyword evidence="1" id="KW-0723">Serine/threonine-protein kinase</keyword>
<accession>A0A2U1L7W1</accession>
<evidence type="ECO:0000256" key="2">
    <source>
        <dbReference type="ARBA" id="ARBA00022679"/>
    </source>
</evidence>
<sequence>MTQVLCFKGTLSVASLFHDHPDLPDEIDDVEKLMEKIKQAARENAMLIYTLADENMDASVRHAFKRWGVPSTDILNPIIEEISLHLGVSPSGLPCGLPSRKFPLTEDYFKRIYSIDITIKQDDGDYQIWIM</sequence>
<evidence type="ECO:0000313" key="5">
    <source>
        <dbReference type="EMBL" id="PWA45064.1"/>
    </source>
</evidence>
<keyword evidence="6" id="KW-1185">Reference proteome</keyword>
<dbReference type="GO" id="GO:0005524">
    <property type="term" value="F:ATP binding"/>
    <property type="evidence" value="ECO:0007669"/>
    <property type="project" value="InterPro"/>
</dbReference>
<reference evidence="5 6" key="1">
    <citation type="journal article" date="2018" name="Mol. Plant">
        <title>The genome of Artemisia annua provides insight into the evolution of Asteraceae family and artemisinin biosynthesis.</title>
        <authorList>
            <person name="Shen Q."/>
            <person name="Zhang L."/>
            <person name="Liao Z."/>
            <person name="Wang S."/>
            <person name="Yan T."/>
            <person name="Shi P."/>
            <person name="Liu M."/>
            <person name="Fu X."/>
            <person name="Pan Q."/>
            <person name="Wang Y."/>
            <person name="Lv Z."/>
            <person name="Lu X."/>
            <person name="Zhang F."/>
            <person name="Jiang W."/>
            <person name="Ma Y."/>
            <person name="Chen M."/>
            <person name="Hao X."/>
            <person name="Li L."/>
            <person name="Tang Y."/>
            <person name="Lv G."/>
            <person name="Zhou Y."/>
            <person name="Sun X."/>
            <person name="Brodelius P.E."/>
            <person name="Rose J.K.C."/>
            <person name="Tang K."/>
        </authorList>
    </citation>
    <scope>NUCLEOTIDE SEQUENCE [LARGE SCALE GENOMIC DNA]</scope>
    <source>
        <strain evidence="6">cv. Huhao1</strain>
        <tissue evidence="5">Leaf</tissue>
    </source>
</reference>
<dbReference type="OrthoDB" id="416832at2759"/>
<dbReference type="Proteomes" id="UP000245207">
    <property type="component" value="Unassembled WGS sequence"/>
</dbReference>
<dbReference type="AlphaFoldDB" id="A0A2U1L7W1"/>
<proteinExistence type="predicted"/>
<dbReference type="Pfam" id="PF03618">
    <property type="entry name" value="Kinase-PPPase"/>
    <property type="match status" value="1"/>
</dbReference>
<dbReference type="PANTHER" id="PTHR31756:SF3">
    <property type="entry name" value="PYRUVATE, PHOSPHATE DIKINASE REGULATORY PROTEIN 1, CHLOROPLASTIC"/>
    <property type="match status" value="1"/>
</dbReference>
<dbReference type="STRING" id="35608.A0A2U1L7W1"/>
<dbReference type="InterPro" id="IPR005177">
    <property type="entry name" value="Kinase-pyrophosphorylase"/>
</dbReference>
<protein>
    <submittedName>
        <fullName evidence="5">Pyruvate, phosphate dikinase regulatory protein, chloroplastic</fullName>
    </submittedName>
</protein>
<evidence type="ECO:0000256" key="4">
    <source>
        <dbReference type="ARBA" id="ARBA00022777"/>
    </source>
</evidence>
<dbReference type="PANTHER" id="PTHR31756">
    <property type="entry name" value="PYRUVATE, PHOSPHATE DIKINASE REGULATORY PROTEIN 1, CHLOROPLASTIC"/>
    <property type="match status" value="1"/>
</dbReference>
<keyword evidence="4 5" id="KW-0418">Kinase</keyword>